<feature type="domain" description="Thioredoxin" evidence="7">
    <location>
        <begin position="51"/>
        <end position="174"/>
    </location>
</feature>
<evidence type="ECO:0000256" key="3">
    <source>
        <dbReference type="ARBA" id="ARBA00022968"/>
    </source>
</evidence>
<evidence type="ECO:0000313" key="8">
    <source>
        <dbReference type="EMBL" id="SEP53338.1"/>
    </source>
</evidence>
<keyword evidence="3" id="KW-0735">Signal-anchor</keyword>
<dbReference type="InterPro" id="IPR036249">
    <property type="entry name" value="Thioredoxin-like_sf"/>
</dbReference>
<dbReference type="Proteomes" id="UP000198582">
    <property type="component" value="Unassembled WGS sequence"/>
</dbReference>
<comment type="subcellular location">
    <subcellularLocation>
        <location evidence="1">Cell envelope</location>
    </subcellularLocation>
</comment>
<keyword evidence="4" id="KW-1015">Disulfide bond</keyword>
<dbReference type="GO" id="GO:0017004">
    <property type="term" value="P:cytochrome complex assembly"/>
    <property type="evidence" value="ECO:0007669"/>
    <property type="project" value="UniProtKB-KW"/>
</dbReference>
<proteinExistence type="predicted"/>
<dbReference type="GO" id="GO:0030313">
    <property type="term" value="C:cell envelope"/>
    <property type="evidence" value="ECO:0007669"/>
    <property type="project" value="UniProtKB-SubCell"/>
</dbReference>
<dbReference type="AlphaFoldDB" id="A0A1H8YPP5"/>
<dbReference type="InterPro" id="IPR050553">
    <property type="entry name" value="Thioredoxin_ResA/DsbE_sf"/>
</dbReference>
<evidence type="ECO:0000313" key="9">
    <source>
        <dbReference type="Proteomes" id="UP000198582"/>
    </source>
</evidence>
<keyword evidence="5" id="KW-0676">Redox-active center</keyword>
<keyword evidence="3" id="KW-0812">Transmembrane</keyword>
<dbReference type="Pfam" id="PF08534">
    <property type="entry name" value="Redoxin"/>
    <property type="match status" value="1"/>
</dbReference>
<evidence type="ECO:0000256" key="2">
    <source>
        <dbReference type="ARBA" id="ARBA00022748"/>
    </source>
</evidence>
<dbReference type="PROSITE" id="PS51352">
    <property type="entry name" value="THIOREDOXIN_2"/>
    <property type="match status" value="1"/>
</dbReference>
<keyword evidence="2" id="KW-0201">Cytochrome c-type biogenesis</keyword>
<dbReference type="GO" id="GO:0016491">
    <property type="term" value="F:oxidoreductase activity"/>
    <property type="evidence" value="ECO:0007669"/>
    <property type="project" value="InterPro"/>
</dbReference>
<dbReference type="InterPro" id="IPR017937">
    <property type="entry name" value="Thioredoxin_CS"/>
</dbReference>
<dbReference type="OrthoDB" id="9796554at2"/>
<keyword evidence="9" id="KW-1185">Reference proteome</keyword>
<evidence type="ECO:0000259" key="7">
    <source>
        <dbReference type="PROSITE" id="PS51352"/>
    </source>
</evidence>
<dbReference type="InterPro" id="IPR013766">
    <property type="entry name" value="Thioredoxin_domain"/>
</dbReference>
<dbReference type="InterPro" id="IPR013740">
    <property type="entry name" value="Redoxin"/>
</dbReference>
<reference evidence="8 9" key="1">
    <citation type="submission" date="2016-10" db="EMBL/GenBank/DDBJ databases">
        <authorList>
            <person name="de Groot N.N."/>
        </authorList>
    </citation>
    <scope>NUCLEOTIDE SEQUENCE [LARGE SCALE GENOMIC DNA]</scope>
    <source>
        <strain evidence="8 9">DSM 44993</strain>
    </source>
</reference>
<dbReference type="GO" id="GO:0016853">
    <property type="term" value="F:isomerase activity"/>
    <property type="evidence" value="ECO:0007669"/>
    <property type="project" value="UniProtKB-KW"/>
</dbReference>
<evidence type="ECO:0000256" key="6">
    <source>
        <dbReference type="SAM" id="SignalP"/>
    </source>
</evidence>
<dbReference type="CDD" id="cd02966">
    <property type="entry name" value="TlpA_like_family"/>
    <property type="match status" value="1"/>
</dbReference>
<dbReference type="PROSITE" id="PS00194">
    <property type="entry name" value="THIOREDOXIN_1"/>
    <property type="match status" value="1"/>
</dbReference>
<keyword evidence="8" id="KW-0413">Isomerase</keyword>
<keyword evidence="6" id="KW-0732">Signal</keyword>
<dbReference type="PANTHER" id="PTHR42852">
    <property type="entry name" value="THIOL:DISULFIDE INTERCHANGE PROTEIN DSBE"/>
    <property type="match status" value="1"/>
</dbReference>
<dbReference type="RefSeq" id="WP_091627949.1">
    <property type="nucleotide sequence ID" value="NZ_FOEF01000026.1"/>
</dbReference>
<accession>A0A1H8YPP5</accession>
<feature type="chain" id="PRO_5039693049" evidence="6">
    <location>
        <begin position="24"/>
        <end position="204"/>
    </location>
</feature>
<protein>
    <submittedName>
        <fullName evidence="8">Thiol-disulfide isomerase or thioredoxin</fullName>
    </submittedName>
</protein>
<sequence length="204" mass="21896">MRRTRWPGVALAVAGLLTLTACSSGTDAVARGSTFEFVSPGGQTTIFYDPSTSRGTAPDLSGESLPKPGTQIRLSDYAGKVVVINIWGSWCGPCRAETPELEKVFEQTQSSGVQFLGIDVRDDRAAAEDFVRDRHVTYPSIFDPSGRSLLALNGYPRSVVPSTLVLDRRHRVAAVFLTALIASDLLPVVQRVAAEPTPPQGRPA</sequence>
<dbReference type="Gene3D" id="3.40.30.10">
    <property type="entry name" value="Glutaredoxin"/>
    <property type="match status" value="1"/>
</dbReference>
<evidence type="ECO:0000256" key="4">
    <source>
        <dbReference type="ARBA" id="ARBA00023157"/>
    </source>
</evidence>
<dbReference type="PANTHER" id="PTHR42852:SF6">
    <property type="entry name" value="THIOL:DISULFIDE INTERCHANGE PROTEIN DSBE"/>
    <property type="match status" value="1"/>
</dbReference>
<evidence type="ECO:0000256" key="1">
    <source>
        <dbReference type="ARBA" id="ARBA00004196"/>
    </source>
</evidence>
<dbReference type="EMBL" id="FOEF01000026">
    <property type="protein sequence ID" value="SEP53338.1"/>
    <property type="molecule type" value="Genomic_DNA"/>
</dbReference>
<evidence type="ECO:0000256" key="5">
    <source>
        <dbReference type="ARBA" id="ARBA00023284"/>
    </source>
</evidence>
<dbReference type="SUPFAM" id="SSF52833">
    <property type="entry name" value="Thioredoxin-like"/>
    <property type="match status" value="1"/>
</dbReference>
<feature type="signal peptide" evidence="6">
    <location>
        <begin position="1"/>
        <end position="23"/>
    </location>
</feature>
<organism evidence="8 9">
    <name type="scientific">Amycolatopsis saalfeldensis</name>
    <dbReference type="NCBI Taxonomy" id="394193"/>
    <lineage>
        <taxon>Bacteria</taxon>
        <taxon>Bacillati</taxon>
        <taxon>Actinomycetota</taxon>
        <taxon>Actinomycetes</taxon>
        <taxon>Pseudonocardiales</taxon>
        <taxon>Pseudonocardiaceae</taxon>
        <taxon>Amycolatopsis</taxon>
    </lineage>
</organism>
<dbReference type="STRING" id="394193.SAMN04489732_12662"/>
<gene>
    <name evidence="8" type="ORF">SAMN04489732_12662</name>
</gene>
<name>A0A1H8YPP5_9PSEU</name>
<dbReference type="PROSITE" id="PS51257">
    <property type="entry name" value="PROKAR_LIPOPROTEIN"/>
    <property type="match status" value="1"/>
</dbReference>